<dbReference type="OrthoDB" id="796761at2"/>
<dbReference type="EMBL" id="RJKE01000001">
    <property type="protein sequence ID" value="ROO90629.1"/>
    <property type="molecule type" value="Genomic_DNA"/>
</dbReference>
<dbReference type="NCBIfam" id="TIGR04267">
    <property type="entry name" value="mod_HExxH"/>
    <property type="match status" value="1"/>
</dbReference>
<proteinExistence type="predicted"/>
<comment type="caution">
    <text evidence="1">The sequence shown here is derived from an EMBL/GenBank/DDBJ whole genome shotgun (WGS) entry which is preliminary data.</text>
</comment>
<organism evidence="1 2">
    <name type="scientific">Actinocorallia herbida</name>
    <dbReference type="NCBI Taxonomy" id="58109"/>
    <lineage>
        <taxon>Bacteria</taxon>
        <taxon>Bacillati</taxon>
        <taxon>Actinomycetota</taxon>
        <taxon>Actinomycetes</taxon>
        <taxon>Streptosporangiales</taxon>
        <taxon>Thermomonosporaceae</taxon>
        <taxon>Actinocorallia</taxon>
    </lineage>
</organism>
<dbReference type="AlphaFoldDB" id="A0A3N1DAV1"/>
<reference evidence="1 2" key="1">
    <citation type="submission" date="2018-11" db="EMBL/GenBank/DDBJ databases">
        <title>Sequencing the genomes of 1000 actinobacteria strains.</title>
        <authorList>
            <person name="Klenk H.-P."/>
        </authorList>
    </citation>
    <scope>NUCLEOTIDE SEQUENCE [LARGE SCALE GENOMIC DNA]</scope>
    <source>
        <strain evidence="1 2">DSM 44254</strain>
    </source>
</reference>
<gene>
    <name evidence="1" type="ORF">EDD29_8362</name>
</gene>
<sequence length="412" mass="42072">MRGGTGGLPVEVLRSVAAGGGGEGAARVLREGQGGRRGVLVRGVLEVARGGGWGGAGEQAWRVLAEVREREPSAFAQVVGYPSVGPAARRVLRGVVSGEGGQGAEAAALLGGVAAAAAVLGGVRATVTVPQAGEVLVLPSVGCLALPEGWAGEDLVVRTGDGVEVIGGGGVLCVPRKGAAPGWAPVRALHVGEGGAGMTLLLDEADPDRMPGASLRGGRLTAAEADRWGVLLEEAWTILLRRHWTTAAEARVLLRAVTVLDAPPGRATSGTPRHAPGLIGLSSPVDARGLAETIAHEIQHTKLNAVLDHHVLTEADDGVRHPVAWRPDPRPLLGALHGVYAHLGVAGFWRRERPAAGPRAEGAYARWRDAAHAAAVALAESPALTPHGRLFLEGTTATLAAWKSDPPAALPA</sequence>
<keyword evidence="2" id="KW-1185">Reference proteome</keyword>
<evidence type="ECO:0000313" key="1">
    <source>
        <dbReference type="EMBL" id="ROO90629.1"/>
    </source>
</evidence>
<protein>
    <submittedName>
        <fullName evidence="1">HEXXH motif-containing protein</fullName>
    </submittedName>
</protein>
<dbReference type="InterPro" id="IPR026337">
    <property type="entry name" value="AKG_HExxH"/>
</dbReference>
<dbReference type="Proteomes" id="UP000272400">
    <property type="component" value="Unassembled WGS sequence"/>
</dbReference>
<accession>A0A3N1DAV1</accession>
<name>A0A3N1DAV1_9ACTN</name>
<evidence type="ECO:0000313" key="2">
    <source>
        <dbReference type="Proteomes" id="UP000272400"/>
    </source>
</evidence>